<protein>
    <submittedName>
        <fullName evidence="2">Uncharacterized protein</fullName>
    </submittedName>
</protein>
<proteinExistence type="inferred from homology"/>
<sequence>MWKNACRTALVLTALVLPAGAHEVPNLPYPPGTTVTAADGYLYEASKLADGVWLFASPEPFHVQPYGNVIAVEQADGFVLFDSGGTPAGAARILDMLAALSPKPVKAVVVSHWHGDHINGLRTIQQRWPKVRTIATNATRRTLTDPKVARFMPTGDTASDDAIRRNLEGAVGHLRSQAARSDLPEAVRAGNAQAARELQHYGQELLGGAMLVPAEGFDDRLLIDDPQRPVELRFLGRANTDGDAVAWLPKQKIVMSGDIVVSPIPYGFGSYPKDWEATLAALKAFDFKMLVPGHGTVMKDATYLDRLSLLIAETRAKVAPLVAQGLSLDDVQKQIDLSAQAQMFSGGDAFRSRIFDQYWRQPFVASVFKEAKGDPIIQGGG</sequence>
<dbReference type="PANTHER" id="PTHR42951">
    <property type="entry name" value="METALLO-BETA-LACTAMASE DOMAIN-CONTAINING"/>
    <property type="match status" value="1"/>
</dbReference>
<dbReference type="RefSeq" id="WP_102111224.1">
    <property type="nucleotide sequence ID" value="NZ_BMGN01000016.1"/>
</dbReference>
<dbReference type="Gene3D" id="3.60.15.10">
    <property type="entry name" value="Ribonuclease Z/Hydroxyacylglutathione hydrolase-like"/>
    <property type="match status" value="1"/>
</dbReference>
<accession>A0A2K9NBE2</accession>
<dbReference type="Proteomes" id="UP000234752">
    <property type="component" value="Chromosome eg_1"/>
</dbReference>
<dbReference type="InterPro" id="IPR036866">
    <property type="entry name" value="RibonucZ/Hydroxyglut_hydro"/>
</dbReference>
<dbReference type="InterPro" id="IPR050855">
    <property type="entry name" value="NDM-1-like"/>
</dbReference>
<dbReference type="GO" id="GO:0017001">
    <property type="term" value="P:antibiotic catabolic process"/>
    <property type="evidence" value="ECO:0007669"/>
    <property type="project" value="UniProtKB-ARBA"/>
</dbReference>
<evidence type="ECO:0000313" key="3">
    <source>
        <dbReference type="Proteomes" id="UP000234752"/>
    </source>
</evidence>
<evidence type="ECO:0000313" key="2">
    <source>
        <dbReference type="EMBL" id="AUN29495.1"/>
    </source>
</evidence>
<comment type="similarity">
    <text evidence="1">Belongs to the metallo-beta-lactamase superfamily. Class-B beta-lactamase family.</text>
</comment>
<name>A0A2K9NBE2_9PROT</name>
<dbReference type="AlphaFoldDB" id="A0A2K9NBE2"/>
<dbReference type="CDD" id="cd16282">
    <property type="entry name" value="metallo-hydrolase-like_MBL-fold"/>
    <property type="match status" value="1"/>
</dbReference>
<dbReference type="SUPFAM" id="SSF56281">
    <property type="entry name" value="Metallo-hydrolase/oxidoreductase"/>
    <property type="match status" value="1"/>
</dbReference>
<dbReference type="OrthoDB" id="420651at2"/>
<dbReference type="InterPro" id="IPR001279">
    <property type="entry name" value="Metallo-B-lactamas"/>
</dbReference>
<dbReference type="PANTHER" id="PTHR42951:SF4">
    <property type="entry name" value="ACYL-COENZYME A THIOESTERASE MBLAC2"/>
    <property type="match status" value="1"/>
</dbReference>
<dbReference type="Pfam" id="PF00753">
    <property type="entry name" value="Lactamase_B"/>
    <property type="match status" value="1"/>
</dbReference>
<dbReference type="EMBL" id="CP025611">
    <property type="protein sequence ID" value="AUN29495.1"/>
    <property type="molecule type" value="Genomic_DNA"/>
</dbReference>
<reference evidence="2 3" key="1">
    <citation type="submission" date="2017-12" db="EMBL/GenBank/DDBJ databases">
        <title>Genomes of bacteria within cyanobacterial aggregates.</title>
        <authorList>
            <person name="Cai H."/>
        </authorList>
    </citation>
    <scope>NUCLEOTIDE SEQUENCE [LARGE SCALE GENOMIC DNA]</scope>
    <source>
        <strain evidence="2 3">TH16</strain>
    </source>
</reference>
<dbReference type="KEGG" id="ncb:C0V82_04050"/>
<keyword evidence="3" id="KW-1185">Reference proteome</keyword>
<dbReference type="SMART" id="SM00849">
    <property type="entry name" value="Lactamase_B"/>
    <property type="match status" value="1"/>
</dbReference>
<evidence type="ECO:0000256" key="1">
    <source>
        <dbReference type="ARBA" id="ARBA00005250"/>
    </source>
</evidence>
<gene>
    <name evidence="2" type="ORF">C0V82_04050</name>
</gene>
<organism evidence="2 3">
    <name type="scientific">Niveispirillum cyanobacteriorum</name>
    <dbReference type="NCBI Taxonomy" id="1612173"/>
    <lineage>
        <taxon>Bacteria</taxon>
        <taxon>Pseudomonadati</taxon>
        <taxon>Pseudomonadota</taxon>
        <taxon>Alphaproteobacteria</taxon>
        <taxon>Rhodospirillales</taxon>
        <taxon>Azospirillaceae</taxon>
        <taxon>Niveispirillum</taxon>
    </lineage>
</organism>